<evidence type="ECO:0000259" key="6">
    <source>
        <dbReference type="Pfam" id="PF03828"/>
    </source>
</evidence>
<dbReference type="SUPFAM" id="SSF81631">
    <property type="entry name" value="PAP/OAS1 substrate-binding domain"/>
    <property type="match status" value="1"/>
</dbReference>
<dbReference type="Proteomes" id="UP001056384">
    <property type="component" value="Chromosome 7"/>
</dbReference>
<evidence type="ECO:0000313" key="9">
    <source>
        <dbReference type="Proteomes" id="UP001056384"/>
    </source>
</evidence>
<dbReference type="GO" id="GO:0031499">
    <property type="term" value="C:TRAMP complex"/>
    <property type="evidence" value="ECO:0007669"/>
    <property type="project" value="TreeGrafter"/>
</dbReference>
<feature type="domain" description="Poly(A) RNA polymerase mitochondrial-like central palm" evidence="7">
    <location>
        <begin position="345"/>
        <end position="480"/>
    </location>
</feature>
<feature type="domain" description="PAP-associated" evidence="6">
    <location>
        <begin position="546"/>
        <end position="603"/>
    </location>
</feature>
<feature type="compositionally biased region" description="Basic and acidic residues" evidence="5">
    <location>
        <begin position="869"/>
        <end position="880"/>
    </location>
</feature>
<sequence>MGDSYHPSRYRDDRYDRYSPPRRNDYYDGYRSERPRDEYRDSGFSFRGAAGDRDPRPDTYRPPRGDFTFQSTGPQAPRFPPASREQQAPSRPRQDSRRGRGGGRGGRGFGRGGRFIPKPAHKRAILGFTEGADAPEEMLGPSEHAKFLEMESSDEDSDAADEAENGDQPRKRAKVSDDADQPDRPQWSNPDPYSVLPPTDVVNTAKKDIVQTIRKRKAEVAASNDVTNSIKENADFISFNFDEPESEGEVDSSEGDDNDFVAAPPAQAAVDLPPPPPPQDLVMPTDEELMQTYTGSSTSKRKRGFEQTLSSSAGAIVEEWLPDGSDTTPWLNADTEFQSNVGLQLHTEVMDFFDYVAPRSYERSARVDLINRIERVVRMAPAGQDVEIKSFGSFASDLYLPTADMDLVAVSRHYMSGGRPMFCQSSSKMHKLAALLKNYRVAKDDMVTVISKAKVPILKFVDALTGIKVDISFENDSGINALPTFRDWKERYPRMPTLVVLIKQFLTMRGLNEVFLGGIGGFTIICLVTSMMQHMEPEKLSGDDCSYGELLQNFFDLYGNKFDIQNTGIMMNPGRYFRKGVDPVYCKINPNTLTIIDPNRRENDISGGSRQIDKVFKCFRGAHNEIQRRLNDVRTGKSKSNSILGCIIGGNYSSFDAQRQLLRSLDQGSQSQSSSTAAPPPPAPARALPPQYQPGYYNYPQYPEPPQSYGPSNHHLPNRPAPVAQYPAHYHSLPPPPPPPQSEYAYAPYGATAAGDWSEGQQNYDVTGNKTNRTQKRAAEKAKKQAAQQAAKEATVTAKSDSTKPTKRKKPKKSKAQNNAQKEGVGATSSSLKDPTAATPKPKKKKNKNNPVATEPKPNGKQLKPPSGKAERKPLRERKVAARKTKQKGAAAHSNGG</sequence>
<evidence type="ECO:0000313" key="8">
    <source>
        <dbReference type="EMBL" id="USW55566.1"/>
    </source>
</evidence>
<feature type="compositionally biased region" description="Low complexity" evidence="5">
    <location>
        <begin position="785"/>
        <end position="799"/>
    </location>
</feature>
<proteinExistence type="inferred from homology"/>
<feature type="compositionally biased region" description="Polar residues" evidence="5">
    <location>
        <begin position="759"/>
        <end position="772"/>
    </location>
</feature>
<evidence type="ECO:0000256" key="5">
    <source>
        <dbReference type="SAM" id="MobiDB-lite"/>
    </source>
</evidence>
<dbReference type="GO" id="GO:0010605">
    <property type="term" value="P:negative regulation of macromolecule metabolic process"/>
    <property type="evidence" value="ECO:0007669"/>
    <property type="project" value="UniProtKB-ARBA"/>
</dbReference>
<evidence type="ECO:0000259" key="7">
    <source>
        <dbReference type="Pfam" id="PF22600"/>
    </source>
</evidence>
<dbReference type="EMBL" id="CP099424">
    <property type="protein sequence ID" value="USW55566.1"/>
    <property type="molecule type" value="Genomic_DNA"/>
</dbReference>
<dbReference type="GO" id="GO:0043634">
    <property type="term" value="P:polyadenylation-dependent ncRNA catabolic process"/>
    <property type="evidence" value="ECO:0007669"/>
    <property type="project" value="TreeGrafter"/>
</dbReference>
<dbReference type="InterPro" id="IPR002058">
    <property type="entry name" value="PAP_assoc"/>
</dbReference>
<dbReference type="InterPro" id="IPR054708">
    <property type="entry name" value="MTPAP-like_central"/>
</dbReference>
<feature type="compositionally biased region" description="Low complexity" evidence="5">
    <location>
        <begin position="685"/>
        <end position="701"/>
    </location>
</feature>
<dbReference type="PANTHER" id="PTHR23092">
    <property type="entry name" value="POLY(A) RNA POLYMERASE"/>
    <property type="match status" value="1"/>
</dbReference>
<evidence type="ECO:0000256" key="1">
    <source>
        <dbReference type="ARBA" id="ARBA00008593"/>
    </source>
</evidence>
<keyword evidence="3" id="KW-0479">Metal-binding</keyword>
<gene>
    <name evidence="8" type="ORF">Slin15195_G088850</name>
</gene>
<feature type="compositionally biased region" description="Basic and acidic residues" evidence="5">
    <location>
        <begin position="167"/>
        <end position="183"/>
    </location>
</feature>
<keyword evidence="9" id="KW-1185">Reference proteome</keyword>
<dbReference type="GO" id="GO:0031123">
    <property type="term" value="P:RNA 3'-end processing"/>
    <property type="evidence" value="ECO:0007669"/>
    <property type="project" value="TreeGrafter"/>
</dbReference>
<feature type="compositionally biased region" description="Low complexity" evidence="5">
    <location>
        <begin position="742"/>
        <end position="755"/>
    </location>
</feature>
<feature type="compositionally biased region" description="Low complexity" evidence="5">
    <location>
        <begin position="664"/>
        <end position="677"/>
    </location>
</feature>
<dbReference type="Pfam" id="PF03828">
    <property type="entry name" value="PAP_assoc"/>
    <property type="match status" value="1"/>
</dbReference>
<comment type="similarity">
    <text evidence="1">Belongs to the DNA polymerase type-B-like family.</text>
</comment>
<evidence type="ECO:0000256" key="2">
    <source>
        <dbReference type="ARBA" id="ARBA00012388"/>
    </source>
</evidence>
<dbReference type="Gene3D" id="3.30.460.10">
    <property type="entry name" value="Beta Polymerase, domain 2"/>
    <property type="match status" value="1"/>
</dbReference>
<dbReference type="GO" id="GO:0005730">
    <property type="term" value="C:nucleolus"/>
    <property type="evidence" value="ECO:0007669"/>
    <property type="project" value="TreeGrafter"/>
</dbReference>
<dbReference type="CDD" id="cd05402">
    <property type="entry name" value="NT_PAP_TUTase"/>
    <property type="match status" value="1"/>
</dbReference>
<dbReference type="SUPFAM" id="SSF81301">
    <property type="entry name" value="Nucleotidyltransferase"/>
    <property type="match status" value="1"/>
</dbReference>
<dbReference type="AlphaFoldDB" id="A0A9Q9B1I9"/>
<feature type="compositionally biased region" description="Acidic residues" evidence="5">
    <location>
        <begin position="151"/>
        <end position="165"/>
    </location>
</feature>
<dbReference type="GO" id="GO:0046872">
    <property type="term" value="F:metal ion binding"/>
    <property type="evidence" value="ECO:0007669"/>
    <property type="project" value="UniProtKB-KW"/>
</dbReference>
<feature type="compositionally biased region" description="Basic and acidic residues" evidence="5">
    <location>
        <begin position="50"/>
        <end position="64"/>
    </location>
</feature>
<dbReference type="EC" id="2.7.7.19" evidence="2"/>
<name>A0A9Q9B1I9_9PEZI</name>
<accession>A0A9Q9B1I9</accession>
<keyword evidence="8" id="KW-0808">Transferase</keyword>
<dbReference type="PANTHER" id="PTHR23092:SF15">
    <property type="entry name" value="INACTIVE NON-CANONICAL POLY(A) RNA POLYMERASE PROTEIN TRF4-2-RELATED"/>
    <property type="match status" value="1"/>
</dbReference>
<dbReference type="Pfam" id="PF22600">
    <property type="entry name" value="MTPAP-like_central"/>
    <property type="match status" value="1"/>
</dbReference>
<organism evidence="8 9">
    <name type="scientific">Septoria linicola</name>
    <dbReference type="NCBI Taxonomy" id="215465"/>
    <lineage>
        <taxon>Eukaryota</taxon>
        <taxon>Fungi</taxon>
        <taxon>Dikarya</taxon>
        <taxon>Ascomycota</taxon>
        <taxon>Pezizomycotina</taxon>
        <taxon>Dothideomycetes</taxon>
        <taxon>Dothideomycetidae</taxon>
        <taxon>Mycosphaerellales</taxon>
        <taxon>Mycosphaerellaceae</taxon>
        <taxon>Septoria</taxon>
    </lineage>
</organism>
<dbReference type="InterPro" id="IPR043519">
    <property type="entry name" value="NT_sf"/>
</dbReference>
<keyword evidence="4" id="KW-0460">Magnesium</keyword>
<feature type="compositionally biased region" description="Basic residues" evidence="5">
    <location>
        <begin position="805"/>
        <end position="815"/>
    </location>
</feature>
<dbReference type="GO" id="GO:0003729">
    <property type="term" value="F:mRNA binding"/>
    <property type="evidence" value="ECO:0007669"/>
    <property type="project" value="TreeGrafter"/>
</dbReference>
<dbReference type="GO" id="GO:1990817">
    <property type="term" value="F:poly(A) RNA polymerase activity"/>
    <property type="evidence" value="ECO:0007669"/>
    <property type="project" value="UniProtKB-EC"/>
</dbReference>
<protein>
    <recommendedName>
        <fullName evidence="2">polynucleotide adenylyltransferase</fullName>
        <ecNumber evidence="2">2.7.7.19</ecNumber>
    </recommendedName>
</protein>
<reference evidence="8" key="1">
    <citation type="submission" date="2022-06" db="EMBL/GenBank/DDBJ databases">
        <title>Complete genome sequences of two strains of the flax pathogen Septoria linicola.</title>
        <authorList>
            <person name="Lapalu N."/>
            <person name="Simon A."/>
            <person name="Demenou B."/>
            <person name="Paumier D."/>
            <person name="Guillot M.-P."/>
            <person name="Gout L."/>
            <person name="Valade R."/>
        </authorList>
    </citation>
    <scope>NUCLEOTIDE SEQUENCE</scope>
    <source>
        <strain evidence="8">SE15195</strain>
    </source>
</reference>
<evidence type="ECO:0000256" key="3">
    <source>
        <dbReference type="ARBA" id="ARBA00022723"/>
    </source>
</evidence>
<feature type="region of interest" description="Disordered" evidence="5">
    <location>
        <begin position="1"/>
        <end position="204"/>
    </location>
</feature>
<dbReference type="Gene3D" id="1.10.1410.10">
    <property type="match status" value="1"/>
</dbReference>
<evidence type="ECO:0000256" key="4">
    <source>
        <dbReference type="ARBA" id="ARBA00022842"/>
    </source>
</evidence>
<feature type="compositionally biased region" description="Basic and acidic residues" evidence="5">
    <location>
        <begin position="9"/>
        <end position="41"/>
    </location>
</feature>
<feature type="region of interest" description="Disordered" evidence="5">
    <location>
        <begin position="664"/>
        <end position="897"/>
    </location>
</feature>
<dbReference type="InterPro" id="IPR045862">
    <property type="entry name" value="Trf4-like"/>
</dbReference>
<feature type="compositionally biased region" description="Gly residues" evidence="5">
    <location>
        <begin position="102"/>
        <end position="113"/>
    </location>
</feature>